<feature type="region of interest" description="Disordered" evidence="6">
    <location>
        <begin position="1"/>
        <end position="78"/>
    </location>
</feature>
<dbReference type="EMBL" id="HBEW01002251">
    <property type="protein sequence ID" value="CAD8578651.1"/>
    <property type="molecule type" value="Transcribed_RNA"/>
</dbReference>
<evidence type="ECO:0000256" key="3">
    <source>
        <dbReference type="ARBA" id="ARBA00023015"/>
    </source>
</evidence>
<gene>
    <name evidence="8" type="ORF">OMED0929_LOCUS1848</name>
</gene>
<evidence type="ECO:0000256" key="1">
    <source>
        <dbReference type="ARBA" id="ARBA00004123"/>
    </source>
</evidence>
<dbReference type="GO" id="GO:0051123">
    <property type="term" value="P:RNA polymerase II preinitiation complex assembly"/>
    <property type="evidence" value="ECO:0007669"/>
    <property type="project" value="InterPro"/>
</dbReference>
<dbReference type="InterPro" id="IPR006809">
    <property type="entry name" value="TAFII28_dom"/>
</dbReference>
<dbReference type="GO" id="GO:0005669">
    <property type="term" value="C:transcription factor TFIID complex"/>
    <property type="evidence" value="ECO:0007669"/>
    <property type="project" value="InterPro"/>
</dbReference>
<dbReference type="PANTHER" id="PTHR13218">
    <property type="entry name" value="TRANSCRIPTION INITIATION FACTOR TFIID SUBUNIT 11-RELATED"/>
    <property type="match status" value="1"/>
</dbReference>
<organism evidence="8">
    <name type="scientific">Ostreococcus mediterraneus</name>
    <dbReference type="NCBI Taxonomy" id="1486918"/>
    <lineage>
        <taxon>Eukaryota</taxon>
        <taxon>Viridiplantae</taxon>
        <taxon>Chlorophyta</taxon>
        <taxon>Mamiellophyceae</taxon>
        <taxon>Mamiellales</taxon>
        <taxon>Bathycoccaceae</taxon>
        <taxon>Ostreococcus</taxon>
    </lineage>
</organism>
<feature type="compositionally biased region" description="Low complexity" evidence="6">
    <location>
        <begin position="24"/>
        <end position="42"/>
    </location>
</feature>
<evidence type="ECO:0000256" key="4">
    <source>
        <dbReference type="ARBA" id="ARBA00023163"/>
    </source>
</evidence>
<dbReference type="Pfam" id="PF04719">
    <property type="entry name" value="TAFII28"/>
    <property type="match status" value="1"/>
</dbReference>
<dbReference type="PANTHER" id="PTHR13218:SF8">
    <property type="entry name" value="TRANSCRIPTION INITIATION FACTOR TFIID SUBUNIT 11"/>
    <property type="match status" value="1"/>
</dbReference>
<reference evidence="8" key="1">
    <citation type="submission" date="2021-01" db="EMBL/GenBank/DDBJ databases">
        <authorList>
            <person name="Corre E."/>
            <person name="Pelletier E."/>
            <person name="Niang G."/>
            <person name="Scheremetjew M."/>
            <person name="Finn R."/>
            <person name="Kale V."/>
            <person name="Holt S."/>
            <person name="Cochrane G."/>
            <person name="Meng A."/>
            <person name="Brown T."/>
            <person name="Cohen L."/>
        </authorList>
    </citation>
    <scope>NUCLEOTIDE SEQUENCE</scope>
    <source>
        <strain evidence="8">Clade-D-RCC2572</strain>
    </source>
</reference>
<dbReference type="InterPro" id="IPR009072">
    <property type="entry name" value="Histone-fold"/>
</dbReference>
<feature type="compositionally biased region" description="Acidic residues" evidence="6">
    <location>
        <begin position="43"/>
        <end position="60"/>
    </location>
</feature>
<feature type="domain" description="TAFII28-like protein" evidence="7">
    <location>
        <begin position="86"/>
        <end position="170"/>
    </location>
</feature>
<keyword evidence="5" id="KW-0539">Nucleus</keyword>
<dbReference type="GO" id="GO:0016251">
    <property type="term" value="F:RNA polymerase II general transcription initiation factor activity"/>
    <property type="evidence" value="ECO:0007669"/>
    <property type="project" value="TreeGrafter"/>
</dbReference>
<evidence type="ECO:0000256" key="5">
    <source>
        <dbReference type="ARBA" id="ARBA00023242"/>
    </source>
</evidence>
<feature type="compositionally biased region" description="Basic and acidic residues" evidence="6">
    <location>
        <begin position="1"/>
        <end position="11"/>
    </location>
</feature>
<keyword evidence="3" id="KW-0805">Transcription regulation</keyword>
<comment type="subcellular location">
    <subcellularLocation>
        <location evidence="1">Nucleus</location>
    </subcellularLocation>
</comment>
<name>A0A7S0PJQ2_9CHLO</name>
<keyword evidence="4" id="KW-0804">Transcription</keyword>
<sequence length="193" mass="21794">MAPKRNIDALDAKQPAKRAKKLPARGAKAQGKDAAAAPGDANAGDDADEDKPDEMIDGEDLDHRRRDDDEAFERQRDEDRQRMLELLKTFTPSQMERYECYRRSNLSKPTLRRLFKAATGVTLNANGLIILAGISKMFVGEMVETARDIMKAKGMNEYEEIRPEHLREAAAMIDAKDGLLRRKSKRLFTRGFA</sequence>
<dbReference type="GO" id="GO:0046982">
    <property type="term" value="F:protein heterodimerization activity"/>
    <property type="evidence" value="ECO:0007669"/>
    <property type="project" value="InterPro"/>
</dbReference>
<evidence type="ECO:0000256" key="6">
    <source>
        <dbReference type="SAM" id="MobiDB-lite"/>
    </source>
</evidence>
<dbReference type="CDD" id="cd08048">
    <property type="entry name" value="HFD_TAF11"/>
    <property type="match status" value="1"/>
</dbReference>
<dbReference type="SUPFAM" id="SSF47113">
    <property type="entry name" value="Histone-fold"/>
    <property type="match status" value="1"/>
</dbReference>
<evidence type="ECO:0000256" key="2">
    <source>
        <dbReference type="ARBA" id="ARBA00009788"/>
    </source>
</evidence>
<dbReference type="Gene3D" id="1.10.20.10">
    <property type="entry name" value="Histone, subunit A"/>
    <property type="match status" value="1"/>
</dbReference>
<dbReference type="InterPro" id="IPR045127">
    <property type="entry name" value="TAF11-like"/>
</dbReference>
<evidence type="ECO:0000313" key="8">
    <source>
        <dbReference type="EMBL" id="CAD8578651.1"/>
    </source>
</evidence>
<dbReference type="AlphaFoldDB" id="A0A7S0PJQ2"/>
<proteinExistence type="inferred from homology"/>
<accession>A0A7S0PJQ2</accession>
<evidence type="ECO:0000259" key="7">
    <source>
        <dbReference type="Pfam" id="PF04719"/>
    </source>
</evidence>
<feature type="compositionally biased region" description="Basic and acidic residues" evidence="6">
    <location>
        <begin position="61"/>
        <end position="78"/>
    </location>
</feature>
<comment type="similarity">
    <text evidence="2">Belongs to the TAF11 family.</text>
</comment>
<protein>
    <recommendedName>
        <fullName evidence="7">TAFII28-like protein domain-containing protein</fullName>
    </recommendedName>
</protein>